<dbReference type="RefSeq" id="WP_212997096.1">
    <property type="nucleotide sequence ID" value="NZ_BAAATW010000003.1"/>
</dbReference>
<feature type="binding site" evidence="6">
    <location>
        <position position="56"/>
    </location>
    <ligand>
        <name>FMN</name>
        <dbReference type="ChEBI" id="CHEBI:58210"/>
    </ligand>
</feature>
<dbReference type="PANTHER" id="PTHR30011">
    <property type="entry name" value="ALKANESULFONATE MONOOXYGENASE-RELATED"/>
    <property type="match status" value="1"/>
</dbReference>
<evidence type="ECO:0000256" key="5">
    <source>
        <dbReference type="ARBA" id="ARBA00033748"/>
    </source>
</evidence>
<keyword evidence="2 6" id="KW-0288">FMN</keyword>
<dbReference type="PIRSF" id="PIRSF000337">
    <property type="entry name" value="NTA_MOA"/>
    <property type="match status" value="1"/>
</dbReference>
<feature type="domain" description="Luciferase-like" evidence="7">
    <location>
        <begin position="25"/>
        <end position="249"/>
    </location>
</feature>
<dbReference type="Pfam" id="PF00296">
    <property type="entry name" value="Bac_luciferase"/>
    <property type="match status" value="1"/>
</dbReference>
<organism evidence="8 9">
    <name type="scientific">Winogradskya consettensis</name>
    <dbReference type="NCBI Taxonomy" id="113560"/>
    <lineage>
        <taxon>Bacteria</taxon>
        <taxon>Bacillati</taxon>
        <taxon>Actinomycetota</taxon>
        <taxon>Actinomycetes</taxon>
        <taxon>Micromonosporales</taxon>
        <taxon>Micromonosporaceae</taxon>
        <taxon>Winogradskya</taxon>
    </lineage>
</organism>
<protein>
    <submittedName>
        <fullName evidence="8">FMNH2-utilizing oxygenase</fullName>
    </submittedName>
</protein>
<dbReference type="Proteomes" id="UP000680865">
    <property type="component" value="Unassembled WGS sequence"/>
</dbReference>
<dbReference type="Gene3D" id="3.20.20.30">
    <property type="entry name" value="Luciferase-like domain"/>
    <property type="match status" value="1"/>
</dbReference>
<keyword evidence="4" id="KW-0503">Monooxygenase</keyword>
<dbReference type="SUPFAM" id="SSF51679">
    <property type="entry name" value="Bacterial luciferase-like"/>
    <property type="match status" value="1"/>
</dbReference>
<evidence type="ECO:0000256" key="6">
    <source>
        <dbReference type="PIRSR" id="PIRSR000337-1"/>
    </source>
</evidence>
<dbReference type="EMBL" id="BOQP01000008">
    <property type="protein sequence ID" value="GIM70816.1"/>
    <property type="molecule type" value="Genomic_DNA"/>
</dbReference>
<evidence type="ECO:0000256" key="4">
    <source>
        <dbReference type="ARBA" id="ARBA00023033"/>
    </source>
</evidence>
<evidence type="ECO:0000256" key="2">
    <source>
        <dbReference type="ARBA" id="ARBA00022643"/>
    </source>
</evidence>
<name>A0A919SFA3_9ACTN</name>
<gene>
    <name evidence="8" type="ORF">Aco04nite_22230</name>
</gene>
<evidence type="ECO:0000259" key="7">
    <source>
        <dbReference type="Pfam" id="PF00296"/>
    </source>
</evidence>
<keyword evidence="1 6" id="KW-0285">Flavoprotein</keyword>
<keyword evidence="9" id="KW-1185">Reference proteome</keyword>
<keyword evidence="3" id="KW-0560">Oxidoreductase</keyword>
<comment type="caution">
    <text evidence="8">The sequence shown here is derived from an EMBL/GenBank/DDBJ whole genome shotgun (WGS) entry which is preliminary data.</text>
</comment>
<dbReference type="InterPro" id="IPR051260">
    <property type="entry name" value="Diverse_substr_monoxygenases"/>
</dbReference>
<dbReference type="GO" id="GO:0016705">
    <property type="term" value="F:oxidoreductase activity, acting on paired donors, with incorporation or reduction of molecular oxygen"/>
    <property type="evidence" value="ECO:0007669"/>
    <property type="project" value="InterPro"/>
</dbReference>
<dbReference type="InterPro" id="IPR036661">
    <property type="entry name" value="Luciferase-like_sf"/>
</dbReference>
<dbReference type="PANTHER" id="PTHR30011:SF16">
    <property type="entry name" value="C2H2 FINGER DOMAIN TRANSCRIPTION FACTOR (EUROFUNG)-RELATED"/>
    <property type="match status" value="1"/>
</dbReference>
<dbReference type="AlphaFoldDB" id="A0A919SFA3"/>
<proteinExistence type="inferred from homology"/>
<evidence type="ECO:0000256" key="3">
    <source>
        <dbReference type="ARBA" id="ARBA00023002"/>
    </source>
</evidence>
<dbReference type="GO" id="GO:0004497">
    <property type="term" value="F:monooxygenase activity"/>
    <property type="evidence" value="ECO:0007669"/>
    <property type="project" value="UniProtKB-KW"/>
</dbReference>
<evidence type="ECO:0000256" key="1">
    <source>
        <dbReference type="ARBA" id="ARBA00022630"/>
    </source>
</evidence>
<comment type="similarity">
    <text evidence="5">Belongs to the NtaA/SnaA/DszA monooxygenase family.</text>
</comment>
<dbReference type="InterPro" id="IPR016215">
    <property type="entry name" value="NTA_MOA"/>
</dbReference>
<evidence type="ECO:0000313" key="9">
    <source>
        <dbReference type="Proteomes" id="UP000680865"/>
    </source>
</evidence>
<accession>A0A919SFA3</accession>
<reference evidence="8" key="1">
    <citation type="submission" date="2021-03" db="EMBL/GenBank/DDBJ databases">
        <title>Whole genome shotgun sequence of Actinoplanes consettensis NBRC 14913.</title>
        <authorList>
            <person name="Komaki H."/>
            <person name="Tamura T."/>
        </authorList>
    </citation>
    <scope>NUCLEOTIDE SEQUENCE</scope>
    <source>
        <strain evidence="8">NBRC 14913</strain>
    </source>
</reference>
<sequence length="372" mass="40187">MTSPLHLAVALDGLGWHPAAWRTSTHEAADVFRGDYWVRLVQEAEAGLLDLVTFEDTFGPPTDAPGELNGRLDAVLVASRVAPVTEHIGLVPVATTTLTEPFHLSTAIATLDYLSSGRAGWQARVSARPGEAALLGRPAASELSELFDEAADAVEVVRRLWDSWEDDAIIRDVATGRYIDRDRLHYVDFAGEFFTVKGPSIVPRPPQGQPVVAALAHAAVPYEFASRSADLVFVTPSDAQDAAEIVRRVPGPKVFADLVVFLDDHAPAAHERRGRLDALLTEPWQSDALIFAGTPEQLADLLLSWRDAGVDGFRLRPGALPYDLEAITRLLVPVLQDRGVFRTTPPPGSLRSTLGLPPAVNRYATPEGAPVA</sequence>
<evidence type="ECO:0000313" key="8">
    <source>
        <dbReference type="EMBL" id="GIM70816.1"/>
    </source>
</evidence>
<dbReference type="InterPro" id="IPR011251">
    <property type="entry name" value="Luciferase-like_dom"/>
</dbReference>